<evidence type="ECO:0000256" key="1">
    <source>
        <dbReference type="SAM" id="MobiDB-lite"/>
    </source>
</evidence>
<protein>
    <submittedName>
        <fullName evidence="2">Uncharacterized protein</fullName>
    </submittedName>
</protein>
<accession>A0A059J0Q9</accession>
<evidence type="ECO:0000313" key="2">
    <source>
        <dbReference type="EMBL" id="KDB21364.1"/>
    </source>
</evidence>
<dbReference type="OMA" id="QQWETSK"/>
<dbReference type="HOGENOM" id="CLU_2887436_0_0_1"/>
<comment type="caution">
    <text evidence="2">The sequence shown here is derived from an EMBL/GenBank/DDBJ whole genome shotgun (WGS) entry which is preliminary data.</text>
</comment>
<dbReference type="EMBL" id="AOKY01000499">
    <property type="protein sequence ID" value="KDB21364.1"/>
    <property type="molecule type" value="Genomic_DNA"/>
</dbReference>
<dbReference type="OrthoDB" id="10371786at2759"/>
<name>A0A059J0Q9_TRIIM</name>
<organism evidence="2 3">
    <name type="scientific">Trichophyton interdigitale (strain MR816)</name>
    <dbReference type="NCBI Taxonomy" id="1215338"/>
    <lineage>
        <taxon>Eukaryota</taxon>
        <taxon>Fungi</taxon>
        <taxon>Dikarya</taxon>
        <taxon>Ascomycota</taxon>
        <taxon>Pezizomycotina</taxon>
        <taxon>Eurotiomycetes</taxon>
        <taxon>Eurotiomycetidae</taxon>
        <taxon>Onygenales</taxon>
        <taxon>Arthrodermataceae</taxon>
        <taxon>Trichophyton</taxon>
    </lineage>
</organism>
<reference evidence="2 3" key="1">
    <citation type="submission" date="2014-02" db="EMBL/GenBank/DDBJ databases">
        <title>The Genome Sequence of Trichophyton interdigitale MR816.</title>
        <authorList>
            <consortium name="The Broad Institute Genomics Platform"/>
            <person name="Cuomo C.A."/>
            <person name="White T.C."/>
            <person name="Graser Y."/>
            <person name="Martinez-Rossi N."/>
            <person name="Heitman J."/>
            <person name="Young S.K."/>
            <person name="Zeng Q."/>
            <person name="Gargeya S."/>
            <person name="Abouelleil A."/>
            <person name="Alvarado L."/>
            <person name="Chapman S.B."/>
            <person name="Gainer-Dewar J."/>
            <person name="Goldberg J."/>
            <person name="Griggs A."/>
            <person name="Gujja S."/>
            <person name="Hansen M."/>
            <person name="Howarth C."/>
            <person name="Imamovic A."/>
            <person name="Larimer J."/>
            <person name="Martinez D."/>
            <person name="Murphy C."/>
            <person name="Pearson M.D."/>
            <person name="Persinoti G."/>
            <person name="Poon T."/>
            <person name="Priest M."/>
            <person name="Roberts A.D."/>
            <person name="Saif S."/>
            <person name="Shea T.D."/>
            <person name="Sykes S.N."/>
            <person name="Wortman J."/>
            <person name="Nusbaum C."/>
            <person name="Birren B."/>
        </authorList>
    </citation>
    <scope>NUCLEOTIDE SEQUENCE [LARGE SCALE GENOMIC DNA]</scope>
    <source>
        <strain evidence="2 3">MR816</strain>
    </source>
</reference>
<keyword evidence="3" id="KW-1185">Reference proteome</keyword>
<evidence type="ECO:0000313" key="3">
    <source>
        <dbReference type="Proteomes" id="UP000024533"/>
    </source>
</evidence>
<dbReference type="Proteomes" id="UP000024533">
    <property type="component" value="Unassembled WGS sequence"/>
</dbReference>
<dbReference type="AlphaFoldDB" id="A0A059J0Q9"/>
<proteinExistence type="predicted"/>
<feature type="region of interest" description="Disordered" evidence="1">
    <location>
        <begin position="1"/>
        <end position="42"/>
    </location>
</feature>
<sequence length="63" mass="7088">MGQPARVAQVTPKYDHKRPAKIVEGGEKDGNTTRLDNPQQREDHRTAEILSLEQKVAISIDYS</sequence>
<gene>
    <name evidence="2" type="ORF">H109_06690</name>
</gene>